<dbReference type="Gene3D" id="3.90.1200.10">
    <property type="match status" value="1"/>
</dbReference>
<protein>
    <submittedName>
        <fullName evidence="2">Aminoglycoside phosphotransferase family protein</fullName>
    </submittedName>
</protein>
<feature type="domain" description="Aminoglycoside phosphotransferase" evidence="1">
    <location>
        <begin position="25"/>
        <end position="262"/>
    </location>
</feature>
<dbReference type="Pfam" id="PF01636">
    <property type="entry name" value="APH"/>
    <property type="match status" value="1"/>
</dbReference>
<dbReference type="EMBL" id="JACOPE010000001">
    <property type="protein sequence ID" value="MBC5682519.1"/>
    <property type="molecule type" value="Genomic_DNA"/>
</dbReference>
<proteinExistence type="predicted"/>
<dbReference type="InterPro" id="IPR002575">
    <property type="entry name" value="Aminoglycoside_PTrfase"/>
</dbReference>
<organism evidence="2 3">
    <name type="scientific">Ruminococcus hominis</name>
    <dbReference type="NCBI Taxonomy" id="2763065"/>
    <lineage>
        <taxon>Bacteria</taxon>
        <taxon>Bacillati</taxon>
        <taxon>Bacillota</taxon>
        <taxon>Clostridia</taxon>
        <taxon>Eubacteriales</taxon>
        <taxon>Oscillospiraceae</taxon>
        <taxon>Ruminococcus</taxon>
    </lineage>
</organism>
<reference evidence="2 3" key="1">
    <citation type="submission" date="2020-08" db="EMBL/GenBank/DDBJ databases">
        <title>Genome public.</title>
        <authorList>
            <person name="Liu C."/>
            <person name="Sun Q."/>
        </authorList>
    </citation>
    <scope>NUCLEOTIDE SEQUENCE [LARGE SCALE GENOMIC DNA]</scope>
    <source>
        <strain evidence="2 3">NSJ-13</strain>
    </source>
</reference>
<comment type="caution">
    <text evidence="2">The sequence shown here is derived from an EMBL/GenBank/DDBJ whole genome shotgun (WGS) entry which is preliminary data.</text>
</comment>
<dbReference type="InterPro" id="IPR011009">
    <property type="entry name" value="Kinase-like_dom_sf"/>
</dbReference>
<dbReference type="InterPro" id="IPR050249">
    <property type="entry name" value="Pseudomonas-type_ThrB"/>
</dbReference>
<name>A0ABR7G503_9FIRM</name>
<dbReference type="PANTHER" id="PTHR21064">
    <property type="entry name" value="AMINOGLYCOSIDE PHOSPHOTRANSFERASE DOMAIN-CONTAINING PROTEIN-RELATED"/>
    <property type="match status" value="1"/>
</dbReference>
<evidence type="ECO:0000313" key="2">
    <source>
        <dbReference type="EMBL" id="MBC5682519.1"/>
    </source>
</evidence>
<gene>
    <name evidence="2" type="ORF">H8S40_02815</name>
</gene>
<dbReference type="PANTHER" id="PTHR21064:SF5">
    <property type="entry name" value="SLR1880 PROTEIN"/>
    <property type="match status" value="1"/>
</dbReference>
<dbReference type="RefSeq" id="WP_118688827.1">
    <property type="nucleotide sequence ID" value="NZ_JACOPE010000001.1"/>
</dbReference>
<dbReference type="SUPFAM" id="SSF56112">
    <property type="entry name" value="Protein kinase-like (PK-like)"/>
    <property type="match status" value="1"/>
</dbReference>
<accession>A0ABR7G503</accession>
<sequence>MNRVSEEQLKEAINGFQFEGNLISIKPYGSGHINDTYLLMYEIGKMGSIRVILQRVNQEIFTNPVELMRNIEGVTTYLKKIIKKNGGDPERETLNLIPAKDEKYYFVDSKGEYWRSYKYITDATSYDLVENPKDFYESAVAFGHFQKLLSNYPAETLNETIKGFHDTESRLNAFKEAVEKDSFGRAAKVQKEIQFVLEREEIASVFGKLLAKGEIPLRVTHNDTKLNNIMIDYATGKGLCVIDLDTIMPGLAMNDFGDSIRFGASTAAEDEKDLEKVTCSMELFELYTKGFLEECREQLTTKEIELLPMGAKVMTFECGIRFLTDYLEGDHYFKIHREDHNLDRCRTQFKLVADMEKKWDLMQKIVEKYQ</sequence>
<keyword evidence="3" id="KW-1185">Reference proteome</keyword>
<evidence type="ECO:0000313" key="3">
    <source>
        <dbReference type="Proteomes" id="UP000631576"/>
    </source>
</evidence>
<dbReference type="Proteomes" id="UP000631576">
    <property type="component" value="Unassembled WGS sequence"/>
</dbReference>
<evidence type="ECO:0000259" key="1">
    <source>
        <dbReference type="Pfam" id="PF01636"/>
    </source>
</evidence>